<evidence type="ECO:0000313" key="5">
    <source>
        <dbReference type="EMBL" id="HEB13958.1"/>
    </source>
</evidence>
<feature type="domain" description="5'-3' exonuclease" evidence="4">
    <location>
        <begin position="2"/>
        <end position="265"/>
    </location>
</feature>
<dbReference type="InterPro" id="IPR020046">
    <property type="entry name" value="5-3_exonucl_a-hlix_arch_N"/>
</dbReference>
<dbReference type="AlphaFoldDB" id="A0A7C1SRL3"/>
<dbReference type="Gene3D" id="1.10.150.20">
    <property type="entry name" value="5' to 3' exonuclease, C-terminal subdomain"/>
    <property type="match status" value="1"/>
</dbReference>
<protein>
    <recommendedName>
        <fullName evidence="4">5'-3' exonuclease domain-containing protein</fullName>
    </recommendedName>
</protein>
<dbReference type="InterPro" id="IPR029060">
    <property type="entry name" value="PIN-like_dom_sf"/>
</dbReference>
<dbReference type="GO" id="GO:0017108">
    <property type="term" value="F:5'-flap endonuclease activity"/>
    <property type="evidence" value="ECO:0007669"/>
    <property type="project" value="InterPro"/>
</dbReference>
<dbReference type="SUPFAM" id="SSF47807">
    <property type="entry name" value="5' to 3' exonuclease, C-terminal subdomain"/>
    <property type="match status" value="1"/>
</dbReference>
<accession>A0A7C1SRL3</accession>
<dbReference type="Pfam" id="PF02739">
    <property type="entry name" value="5_3_exonuc_N"/>
    <property type="match status" value="1"/>
</dbReference>
<dbReference type="InterPro" id="IPR002421">
    <property type="entry name" value="5-3_exonuclease"/>
</dbReference>
<dbReference type="GO" id="GO:0033567">
    <property type="term" value="P:DNA replication, Okazaki fragment processing"/>
    <property type="evidence" value="ECO:0007669"/>
    <property type="project" value="InterPro"/>
</dbReference>
<dbReference type="PANTHER" id="PTHR42646:SF2">
    <property type="entry name" value="5'-3' EXONUCLEASE FAMILY PROTEIN"/>
    <property type="match status" value="1"/>
</dbReference>
<proteinExistence type="predicted"/>
<evidence type="ECO:0000256" key="2">
    <source>
        <dbReference type="ARBA" id="ARBA00022801"/>
    </source>
</evidence>
<keyword evidence="1" id="KW-0540">Nuclease</keyword>
<gene>
    <name evidence="5" type="ORF">ENI09_00910</name>
</gene>
<dbReference type="PANTHER" id="PTHR42646">
    <property type="entry name" value="FLAP ENDONUCLEASE XNI"/>
    <property type="match status" value="1"/>
</dbReference>
<keyword evidence="3" id="KW-0238">DNA-binding</keyword>
<dbReference type="Pfam" id="PF01367">
    <property type="entry name" value="5_3_exonuc"/>
    <property type="match status" value="1"/>
</dbReference>
<dbReference type="CDD" id="cd09898">
    <property type="entry name" value="H3TH_53EXO"/>
    <property type="match status" value="1"/>
</dbReference>
<reference evidence="5" key="1">
    <citation type="journal article" date="2020" name="mSystems">
        <title>Genome- and Community-Level Interaction Insights into Carbon Utilization and Element Cycling Functions of Hydrothermarchaeota in Hydrothermal Sediment.</title>
        <authorList>
            <person name="Zhou Z."/>
            <person name="Liu Y."/>
            <person name="Xu W."/>
            <person name="Pan J."/>
            <person name="Luo Z.H."/>
            <person name="Li M."/>
        </authorList>
    </citation>
    <scope>NUCLEOTIDE SEQUENCE [LARGE SCALE GENOMIC DNA]</scope>
    <source>
        <strain evidence="5">HyVt-365</strain>
    </source>
</reference>
<keyword evidence="2" id="KW-0378">Hydrolase</keyword>
<evidence type="ECO:0000259" key="4">
    <source>
        <dbReference type="SMART" id="SM00475"/>
    </source>
</evidence>
<name>A0A7C1SRL3_UNCKA</name>
<dbReference type="GO" id="GO:0003677">
    <property type="term" value="F:DNA binding"/>
    <property type="evidence" value="ECO:0007669"/>
    <property type="project" value="UniProtKB-KW"/>
</dbReference>
<dbReference type="CDD" id="cd09859">
    <property type="entry name" value="PIN_53EXO"/>
    <property type="match status" value="1"/>
</dbReference>
<dbReference type="InterPro" id="IPR038969">
    <property type="entry name" value="FEN"/>
</dbReference>
<dbReference type="Gene3D" id="3.40.50.1010">
    <property type="entry name" value="5'-nuclease"/>
    <property type="match status" value="1"/>
</dbReference>
<evidence type="ECO:0000256" key="1">
    <source>
        <dbReference type="ARBA" id="ARBA00022722"/>
    </source>
</evidence>
<dbReference type="InterPro" id="IPR020045">
    <property type="entry name" value="DNA_polI_H3TH"/>
</dbReference>
<evidence type="ECO:0000256" key="3">
    <source>
        <dbReference type="ARBA" id="ARBA00023125"/>
    </source>
</evidence>
<sequence>MKRLVLIDTANFLHRAFYAFPMQLTTSDGQIINAVYGFASMLISLVKEFEPTHLACALESEKEIVFREIEFPDYKATRVPKSPEEQAAYESQIPLLGEFLEAAGIKTLKSEGYEADDVIGTVAVGTKGKAETIIVSNDRDLTQLIDGASRFYLPAVGKGKAKLYGKKEFLEEYGFTPGKLVEYKALRGDPSDNIPGVRGIGDKTATKLVKEYGTLRNIYKNILDIAPAVAEKLADGKDDAFLSRKLVTIVTDAPLEFELKDLEFKGLDNPKVVELFEKWGFKSLLGKLGVSQEEGKEEKSQLKLL</sequence>
<dbReference type="InterPro" id="IPR008918">
    <property type="entry name" value="HhH2"/>
</dbReference>
<dbReference type="FunFam" id="1.10.150.20:FF:000003">
    <property type="entry name" value="DNA polymerase I"/>
    <property type="match status" value="1"/>
</dbReference>
<dbReference type="EMBL" id="DRHH01000037">
    <property type="protein sequence ID" value="HEB13958.1"/>
    <property type="molecule type" value="Genomic_DNA"/>
</dbReference>
<dbReference type="SUPFAM" id="SSF88723">
    <property type="entry name" value="PIN domain-like"/>
    <property type="match status" value="1"/>
</dbReference>
<comment type="caution">
    <text evidence="5">The sequence shown here is derived from an EMBL/GenBank/DDBJ whole genome shotgun (WGS) entry which is preliminary data.</text>
</comment>
<dbReference type="SMART" id="SM00475">
    <property type="entry name" value="53EXOc"/>
    <property type="match status" value="1"/>
</dbReference>
<dbReference type="SMART" id="SM00279">
    <property type="entry name" value="HhH2"/>
    <property type="match status" value="1"/>
</dbReference>
<organism evidence="5">
    <name type="scientific">candidate division WWE3 bacterium</name>
    <dbReference type="NCBI Taxonomy" id="2053526"/>
    <lineage>
        <taxon>Bacteria</taxon>
        <taxon>Katanobacteria</taxon>
    </lineage>
</organism>
<dbReference type="GO" id="GO:0008409">
    <property type="term" value="F:5'-3' exonuclease activity"/>
    <property type="evidence" value="ECO:0007669"/>
    <property type="project" value="InterPro"/>
</dbReference>
<dbReference type="InterPro" id="IPR036279">
    <property type="entry name" value="5-3_exonuclease_C_sf"/>
</dbReference>
<dbReference type="Proteomes" id="UP000885744">
    <property type="component" value="Unassembled WGS sequence"/>
</dbReference>